<sequence>MTEMNKGERRREGILTVLKQQGRITISDIVERFGCSEATARRDLELLERTGPLVRTIGGAMYDGMNPVRDSSFAERQGISLLEKEHIAAEAARHIVEGDVVGLSGGTTNYLIAKLIKMRRGITVVTNAVNIAMELAGSDIQVVVTGGMMRHNSFELCGPLGEGMVSHLNIGKMFIGVDGISENGGITTYSEQEAQIAKALISRSQITYAVFDQSKVGRTSLFSIAQLKDLDAVITDRPLEGALSDYARRCGVTVYLAGDEEEEEAEA</sequence>
<organism evidence="5 6">
    <name type="scientific">Paenibacillus albicereus</name>
    <dbReference type="NCBI Taxonomy" id="2726185"/>
    <lineage>
        <taxon>Bacteria</taxon>
        <taxon>Bacillati</taxon>
        <taxon>Bacillota</taxon>
        <taxon>Bacilli</taxon>
        <taxon>Bacillales</taxon>
        <taxon>Paenibacillaceae</taxon>
        <taxon>Paenibacillus</taxon>
    </lineage>
</organism>
<accession>A0A6H2H011</accession>
<dbReference type="PROSITE" id="PS00894">
    <property type="entry name" value="HTH_DEOR_1"/>
    <property type="match status" value="1"/>
</dbReference>
<dbReference type="SUPFAM" id="SSF46785">
    <property type="entry name" value="Winged helix' DNA-binding domain"/>
    <property type="match status" value="1"/>
</dbReference>
<dbReference type="GO" id="GO:0003700">
    <property type="term" value="F:DNA-binding transcription factor activity"/>
    <property type="evidence" value="ECO:0007669"/>
    <property type="project" value="InterPro"/>
</dbReference>
<dbReference type="InterPro" id="IPR050313">
    <property type="entry name" value="Carb_Metab_HTH_regulators"/>
</dbReference>
<dbReference type="SMART" id="SM00420">
    <property type="entry name" value="HTH_DEOR"/>
    <property type="match status" value="1"/>
</dbReference>
<dbReference type="InterPro" id="IPR036388">
    <property type="entry name" value="WH-like_DNA-bd_sf"/>
</dbReference>
<keyword evidence="2" id="KW-0238">DNA-binding</keyword>
<protein>
    <submittedName>
        <fullName evidence="5">DeoR/GlpR transcriptional regulator</fullName>
    </submittedName>
</protein>
<name>A0A6H2H011_9BACL</name>
<dbReference type="AlphaFoldDB" id="A0A6H2H011"/>
<dbReference type="SUPFAM" id="SSF100950">
    <property type="entry name" value="NagB/RpiA/CoA transferase-like"/>
    <property type="match status" value="1"/>
</dbReference>
<keyword evidence="1" id="KW-0805">Transcription regulation</keyword>
<dbReference type="PRINTS" id="PR00037">
    <property type="entry name" value="HTHLACR"/>
</dbReference>
<dbReference type="SMART" id="SM01134">
    <property type="entry name" value="DeoRC"/>
    <property type="match status" value="1"/>
</dbReference>
<dbReference type="RefSeq" id="WP_168908536.1">
    <property type="nucleotide sequence ID" value="NZ_CP051428.1"/>
</dbReference>
<dbReference type="PROSITE" id="PS51000">
    <property type="entry name" value="HTH_DEOR_2"/>
    <property type="match status" value="1"/>
</dbReference>
<evidence type="ECO:0000256" key="2">
    <source>
        <dbReference type="ARBA" id="ARBA00023125"/>
    </source>
</evidence>
<dbReference type="Pfam" id="PF00455">
    <property type="entry name" value="DeoRC"/>
    <property type="match status" value="1"/>
</dbReference>
<keyword evidence="3" id="KW-0804">Transcription</keyword>
<evidence type="ECO:0000259" key="4">
    <source>
        <dbReference type="PROSITE" id="PS51000"/>
    </source>
</evidence>
<dbReference type="PANTHER" id="PTHR30363:SF44">
    <property type="entry name" value="AGA OPERON TRANSCRIPTIONAL REPRESSOR-RELATED"/>
    <property type="match status" value="1"/>
</dbReference>
<dbReference type="KEGG" id="palr:HGI30_16360"/>
<feature type="domain" description="HTH deoR-type" evidence="4">
    <location>
        <begin position="7"/>
        <end position="62"/>
    </location>
</feature>
<evidence type="ECO:0000256" key="1">
    <source>
        <dbReference type="ARBA" id="ARBA00023015"/>
    </source>
</evidence>
<proteinExistence type="predicted"/>
<dbReference type="InterPro" id="IPR037171">
    <property type="entry name" value="NagB/RpiA_transferase-like"/>
</dbReference>
<dbReference type="Gene3D" id="3.40.50.1360">
    <property type="match status" value="1"/>
</dbReference>
<dbReference type="PANTHER" id="PTHR30363">
    <property type="entry name" value="HTH-TYPE TRANSCRIPTIONAL REGULATOR SRLR-RELATED"/>
    <property type="match status" value="1"/>
</dbReference>
<dbReference type="Gene3D" id="1.10.10.10">
    <property type="entry name" value="Winged helix-like DNA-binding domain superfamily/Winged helix DNA-binding domain"/>
    <property type="match status" value="1"/>
</dbReference>
<dbReference type="InterPro" id="IPR018356">
    <property type="entry name" value="Tscrpt_reg_HTH_DeoR_CS"/>
</dbReference>
<dbReference type="InterPro" id="IPR001034">
    <property type="entry name" value="DeoR_HTH"/>
</dbReference>
<reference evidence="5 6" key="1">
    <citation type="submission" date="2020-04" db="EMBL/GenBank/DDBJ databases">
        <title>Novel Paenibacillus strain UniB2 isolated from commercial digestive syrup.</title>
        <authorList>
            <person name="Thorat V."/>
            <person name="Kirdat K."/>
            <person name="Tiwarekar B."/>
            <person name="Yadav A."/>
        </authorList>
    </citation>
    <scope>NUCLEOTIDE SEQUENCE [LARGE SCALE GENOMIC DNA]</scope>
    <source>
        <strain evidence="5 6">UniB2</strain>
    </source>
</reference>
<dbReference type="Pfam" id="PF08220">
    <property type="entry name" value="HTH_DeoR"/>
    <property type="match status" value="1"/>
</dbReference>
<dbReference type="InterPro" id="IPR014036">
    <property type="entry name" value="DeoR-like_C"/>
</dbReference>
<keyword evidence="6" id="KW-1185">Reference proteome</keyword>
<evidence type="ECO:0000256" key="3">
    <source>
        <dbReference type="ARBA" id="ARBA00023163"/>
    </source>
</evidence>
<dbReference type="InterPro" id="IPR036390">
    <property type="entry name" value="WH_DNA-bd_sf"/>
</dbReference>
<gene>
    <name evidence="5" type="ORF">HGI30_16360</name>
</gene>
<evidence type="ECO:0000313" key="5">
    <source>
        <dbReference type="EMBL" id="QJC52987.1"/>
    </source>
</evidence>
<dbReference type="EMBL" id="CP051428">
    <property type="protein sequence ID" value="QJC52987.1"/>
    <property type="molecule type" value="Genomic_DNA"/>
</dbReference>
<dbReference type="Proteomes" id="UP000502136">
    <property type="component" value="Chromosome"/>
</dbReference>
<evidence type="ECO:0000313" key="6">
    <source>
        <dbReference type="Proteomes" id="UP000502136"/>
    </source>
</evidence>
<dbReference type="GO" id="GO:0003677">
    <property type="term" value="F:DNA binding"/>
    <property type="evidence" value="ECO:0007669"/>
    <property type="project" value="UniProtKB-KW"/>
</dbReference>